<name>A0ABW8URR7_9RHOB</name>
<keyword evidence="1" id="KW-0732">Signal</keyword>
<sequence>MPRLSLLTRSTAIALCLPGSAAFADLTSADVWSDWKDYMTTAGYDVSASEITNGGTLTVTNLNMAMDLGEEERDGTARIVMESLRFVEEGDGSVSIELPAQTMIDVTLVPESGEQADLTIRFDQTDPVMTATGEPGDLTYNYSADAAKLEMSNLTVNGLAITEDIAKFDMTMTNMAYVVQTAVGTMRSIQQDMSIAGLSYDIAFTDPEGEGSFKLVGAMQGIDMDGTGELPLDSDPQDMNAMLNAGLDLTGEFTSTGGNYELTFSGPDGSGTANSTSEGGAISFAIDTAGLLYDVVQRNVDFNMLITEFPLPLSISAAEMGTRILMPVQKSPDAQEFGLGVSLNDFTMSDMIWGLFDPTGQLPRDPATLVVDLSGQAKVLFNFLDPAQAAILEQTGAAPGELNALTLNSLELDAAGARLTGKGDFSFDNSDMVTFDGMPRPEGGIDLKLVGGNGLLDKLVGMGLVPEDQAMGARMMMGLFAVPGESPDTLNSRIEVNEQGHVLANGQRIR</sequence>
<evidence type="ECO:0000256" key="1">
    <source>
        <dbReference type="SAM" id="SignalP"/>
    </source>
</evidence>
<feature type="signal peptide" evidence="1">
    <location>
        <begin position="1"/>
        <end position="24"/>
    </location>
</feature>
<dbReference type="InterPro" id="IPR018666">
    <property type="entry name" value="DUF2125"/>
</dbReference>
<organism evidence="2 3">
    <name type="scientific">Tateyamaria armeniaca</name>
    <dbReference type="NCBI Taxonomy" id="2518930"/>
    <lineage>
        <taxon>Bacteria</taxon>
        <taxon>Pseudomonadati</taxon>
        <taxon>Pseudomonadota</taxon>
        <taxon>Alphaproteobacteria</taxon>
        <taxon>Rhodobacterales</taxon>
        <taxon>Roseobacteraceae</taxon>
        <taxon>Tateyamaria</taxon>
    </lineage>
</organism>
<feature type="chain" id="PRO_5045105881" evidence="1">
    <location>
        <begin position="25"/>
        <end position="510"/>
    </location>
</feature>
<comment type="caution">
    <text evidence="2">The sequence shown here is derived from an EMBL/GenBank/DDBJ whole genome shotgun (WGS) entry which is preliminary data.</text>
</comment>
<dbReference type="Proteomes" id="UP001627408">
    <property type="component" value="Unassembled WGS sequence"/>
</dbReference>
<reference evidence="2 3" key="1">
    <citation type="submission" date="2024-08" db="EMBL/GenBank/DDBJ databases">
        <title>Tateyamaria sp. nov., isolated from marine algae.</title>
        <authorList>
            <person name="Choi B.J."/>
            <person name="Kim J.M."/>
            <person name="Lee J.K."/>
            <person name="Choi D.G."/>
            <person name="Bayburt H."/>
            <person name="Baek J.H."/>
            <person name="Han D.M."/>
            <person name="Jeon C.O."/>
        </authorList>
    </citation>
    <scope>NUCLEOTIDE SEQUENCE [LARGE SCALE GENOMIC DNA]</scope>
    <source>
        <strain evidence="2 3">KMU-156</strain>
    </source>
</reference>
<accession>A0ABW8URR7</accession>
<dbReference type="Pfam" id="PF09898">
    <property type="entry name" value="DUF2125"/>
    <property type="match status" value="1"/>
</dbReference>
<dbReference type="RefSeq" id="WP_407591490.1">
    <property type="nucleotide sequence ID" value="NZ_JBHDIY010000002.1"/>
</dbReference>
<gene>
    <name evidence="2" type="ORF">ACERZ8_06990</name>
</gene>
<keyword evidence="3" id="KW-1185">Reference proteome</keyword>
<evidence type="ECO:0000313" key="2">
    <source>
        <dbReference type="EMBL" id="MFL4469622.1"/>
    </source>
</evidence>
<evidence type="ECO:0000313" key="3">
    <source>
        <dbReference type="Proteomes" id="UP001627408"/>
    </source>
</evidence>
<proteinExistence type="predicted"/>
<dbReference type="EMBL" id="JBHDIY010000002">
    <property type="protein sequence ID" value="MFL4469622.1"/>
    <property type="molecule type" value="Genomic_DNA"/>
</dbReference>
<protein>
    <submittedName>
        <fullName evidence="2">DUF2125 domain-containing protein</fullName>
    </submittedName>
</protein>